<protein>
    <submittedName>
        <fullName evidence="1">Uncharacterized protein</fullName>
    </submittedName>
</protein>
<comment type="caution">
    <text evidence="1">The sequence shown here is derived from an EMBL/GenBank/DDBJ whole genome shotgun (WGS) entry which is preliminary data.</text>
</comment>
<accession>A0ACC3DQA0</accession>
<organism evidence="1 2">
    <name type="scientific">Coniosporium uncinatum</name>
    <dbReference type="NCBI Taxonomy" id="93489"/>
    <lineage>
        <taxon>Eukaryota</taxon>
        <taxon>Fungi</taxon>
        <taxon>Dikarya</taxon>
        <taxon>Ascomycota</taxon>
        <taxon>Pezizomycotina</taxon>
        <taxon>Dothideomycetes</taxon>
        <taxon>Dothideomycetes incertae sedis</taxon>
        <taxon>Coniosporium</taxon>
    </lineage>
</organism>
<dbReference type="EMBL" id="JAWDJW010001580">
    <property type="protein sequence ID" value="KAK3078832.1"/>
    <property type="molecule type" value="Genomic_DNA"/>
</dbReference>
<sequence>MPPTSLSAPLRPLLRSPQQQGTQCLFQSPSNPLRTTTLPPSTTLPQTRSKSTTARHKKLLHIPAAPSLTNLINRPSSQRKLGDTVAPAHDHIVFNPPSSAPNVYHTPAKFLPKSDVRRQLFSHQSAAVNGGGGGGGGGGIAQTGTALSLPSAALPSSSGEQSQQQQQELPPPVRQPYEKQYHLNESQMAQIRKLRQTDPFRWTRVKLADKFGCSQFFVSLVCKSGEAARAQEERIEEVKRRWGRKKVSSREDRGRRKELWGRDG</sequence>
<dbReference type="Proteomes" id="UP001186974">
    <property type="component" value="Unassembled WGS sequence"/>
</dbReference>
<evidence type="ECO:0000313" key="1">
    <source>
        <dbReference type="EMBL" id="KAK3078832.1"/>
    </source>
</evidence>
<reference evidence="1" key="1">
    <citation type="submission" date="2024-09" db="EMBL/GenBank/DDBJ databases">
        <title>Black Yeasts Isolated from many extreme environments.</title>
        <authorList>
            <person name="Coleine C."/>
            <person name="Stajich J.E."/>
            <person name="Selbmann L."/>
        </authorList>
    </citation>
    <scope>NUCLEOTIDE SEQUENCE</scope>
    <source>
        <strain evidence="1">CCFEE 5737</strain>
    </source>
</reference>
<proteinExistence type="predicted"/>
<keyword evidence="2" id="KW-1185">Reference proteome</keyword>
<evidence type="ECO:0000313" key="2">
    <source>
        <dbReference type="Proteomes" id="UP001186974"/>
    </source>
</evidence>
<gene>
    <name evidence="1" type="ORF">LTS18_006512</name>
</gene>
<name>A0ACC3DQA0_9PEZI</name>